<gene>
    <name evidence="3" type="primary">LOC116203182</name>
</gene>
<reference evidence="3" key="2">
    <citation type="submission" date="2025-08" db="UniProtKB">
        <authorList>
            <consortium name="RefSeq"/>
        </authorList>
    </citation>
    <scope>IDENTIFICATION</scope>
    <source>
        <tissue evidence="3">Leaf</tissue>
    </source>
</reference>
<feature type="coiled-coil region" evidence="1">
    <location>
        <begin position="30"/>
        <end position="78"/>
    </location>
</feature>
<keyword evidence="2" id="KW-1185">Reference proteome</keyword>
<dbReference type="GeneID" id="116203182"/>
<evidence type="ECO:0000313" key="2">
    <source>
        <dbReference type="Proteomes" id="UP000515151"/>
    </source>
</evidence>
<keyword evidence="1" id="KW-0175">Coiled coil</keyword>
<dbReference type="AlphaFoldDB" id="A0A6P8DB53"/>
<reference evidence="2" key="1">
    <citation type="journal article" date="2020" name="Plant Biotechnol. J.">
        <title>The pomegranate (Punica granatum L.) draft genome dissects genetic divergence between soft- and hard-seeded cultivars.</title>
        <authorList>
            <person name="Luo X."/>
            <person name="Li H."/>
            <person name="Wu Z."/>
            <person name="Yao W."/>
            <person name="Zhao P."/>
            <person name="Cao D."/>
            <person name="Yu H."/>
            <person name="Li K."/>
            <person name="Poudel K."/>
            <person name="Zhao D."/>
            <person name="Zhang F."/>
            <person name="Xia X."/>
            <person name="Chen L."/>
            <person name="Wang Q."/>
            <person name="Jing D."/>
            <person name="Cao S."/>
        </authorList>
    </citation>
    <scope>NUCLEOTIDE SEQUENCE [LARGE SCALE GENOMIC DNA]</scope>
    <source>
        <strain evidence="2">cv. Tunisia</strain>
    </source>
</reference>
<proteinExistence type="predicted"/>
<name>A0A6P8DB53_PUNGR</name>
<organism evidence="2 3">
    <name type="scientific">Punica granatum</name>
    <name type="common">Pomegranate</name>
    <dbReference type="NCBI Taxonomy" id="22663"/>
    <lineage>
        <taxon>Eukaryota</taxon>
        <taxon>Viridiplantae</taxon>
        <taxon>Streptophyta</taxon>
        <taxon>Embryophyta</taxon>
        <taxon>Tracheophyta</taxon>
        <taxon>Spermatophyta</taxon>
        <taxon>Magnoliopsida</taxon>
        <taxon>eudicotyledons</taxon>
        <taxon>Gunneridae</taxon>
        <taxon>Pentapetalae</taxon>
        <taxon>rosids</taxon>
        <taxon>malvids</taxon>
        <taxon>Myrtales</taxon>
        <taxon>Lythraceae</taxon>
        <taxon>Punica</taxon>
    </lineage>
</organism>
<dbReference type="Proteomes" id="UP000515151">
    <property type="component" value="Chromosome 4"/>
</dbReference>
<accession>A0A6P8DB53</accession>
<dbReference type="OrthoDB" id="1747073at2759"/>
<protein>
    <submittedName>
        <fullName evidence="3">Myosin-17-like</fullName>
    </submittedName>
</protein>
<dbReference type="RefSeq" id="XP_031390706.1">
    <property type="nucleotide sequence ID" value="XM_031534846.1"/>
</dbReference>
<sequence length="139" mass="15891">MAARETGALKEAKDKLEKRVEELSWCLQFEKRLRTDLEEKAQEAAKFQDALLALQKQLEEANANIVKEREAAQKAIEEAPPVIKETPVMVEDTLTAEIESLKEPRQDHWDAAMRVLHYLKQSPGQGIFLRSTCLELEAF</sequence>
<evidence type="ECO:0000313" key="3">
    <source>
        <dbReference type="RefSeq" id="XP_031390706.1"/>
    </source>
</evidence>
<evidence type="ECO:0000256" key="1">
    <source>
        <dbReference type="SAM" id="Coils"/>
    </source>
</evidence>